<proteinExistence type="predicted"/>
<reference evidence="2" key="1">
    <citation type="thesis" date="2020" institute="ProQuest LLC" country="789 East Eisenhower Parkway, Ann Arbor, MI, USA">
        <title>Comparative Genomics and Chromosome Evolution.</title>
        <authorList>
            <person name="Mudd A.B."/>
        </authorList>
    </citation>
    <scope>NUCLEOTIDE SEQUENCE</scope>
    <source>
        <strain evidence="2">237g6f4</strain>
        <tissue evidence="2">Blood</tissue>
    </source>
</reference>
<keyword evidence="3" id="KW-1185">Reference proteome</keyword>
<keyword evidence="1" id="KW-0812">Transmembrane</keyword>
<evidence type="ECO:0000313" key="2">
    <source>
        <dbReference type="EMBL" id="KAG8537576.1"/>
    </source>
</evidence>
<comment type="caution">
    <text evidence="2">The sequence shown here is derived from an EMBL/GenBank/DDBJ whole genome shotgun (WGS) entry which is preliminary data.</text>
</comment>
<protein>
    <submittedName>
        <fullName evidence="2">Uncharacterized protein</fullName>
    </submittedName>
</protein>
<dbReference type="EMBL" id="WNYA01028859">
    <property type="protein sequence ID" value="KAG8537576.1"/>
    <property type="molecule type" value="Genomic_DNA"/>
</dbReference>
<evidence type="ECO:0000313" key="3">
    <source>
        <dbReference type="Proteomes" id="UP000824782"/>
    </source>
</evidence>
<organism evidence="2 3">
    <name type="scientific">Engystomops pustulosus</name>
    <name type="common">Tungara frog</name>
    <name type="synonym">Physalaemus pustulosus</name>
    <dbReference type="NCBI Taxonomy" id="76066"/>
    <lineage>
        <taxon>Eukaryota</taxon>
        <taxon>Metazoa</taxon>
        <taxon>Chordata</taxon>
        <taxon>Craniata</taxon>
        <taxon>Vertebrata</taxon>
        <taxon>Euteleostomi</taxon>
        <taxon>Amphibia</taxon>
        <taxon>Batrachia</taxon>
        <taxon>Anura</taxon>
        <taxon>Neobatrachia</taxon>
        <taxon>Hyloidea</taxon>
        <taxon>Leptodactylidae</taxon>
        <taxon>Leiuperinae</taxon>
        <taxon>Engystomops</taxon>
    </lineage>
</organism>
<keyword evidence="1" id="KW-0472">Membrane</keyword>
<evidence type="ECO:0000256" key="1">
    <source>
        <dbReference type="SAM" id="Phobius"/>
    </source>
</evidence>
<name>A0AAV6YUA7_ENGPU</name>
<dbReference type="Proteomes" id="UP000824782">
    <property type="component" value="Unassembled WGS sequence"/>
</dbReference>
<gene>
    <name evidence="2" type="ORF">GDO81_024284</name>
</gene>
<keyword evidence="1" id="KW-1133">Transmembrane helix</keyword>
<sequence>MERVIGGDKCFLISLPAASVCNFDHLQLSPPPPVTSQVQDSLQCHNKDRFLFSQTASGEFKNGKYLKFFFFFFFQQLIFISIKQDIKIYIFY</sequence>
<feature type="transmembrane region" description="Helical" evidence="1">
    <location>
        <begin position="65"/>
        <end position="82"/>
    </location>
</feature>
<dbReference type="AlphaFoldDB" id="A0AAV6YUA7"/>
<accession>A0AAV6YUA7</accession>